<comment type="caution">
    <text evidence="1">The sequence shown here is derived from an EMBL/GenBank/DDBJ whole genome shotgun (WGS) entry which is preliminary data.</text>
</comment>
<proteinExistence type="predicted"/>
<accession>A0ACC0ZP87</accession>
<sequence>MRSTRNTCLVLFHILLFSLLSLKITASPRTQADALIRWKNTFSFQPSSLASWSLTNINNLCNWTSIVCDSAGTVSEINLSGENITGVLTEFNFTEFATLTRFDLSSNNIEGIIPSDIARLTELEYLNLFYNYFNGTIPHQLSNLQKVWYLDLGANLLESPDWSNFSAMPSLQHLSLDLNELHLEFPSFVLNCRNLTYLDLSLNKLSGQIPELVFTNLGKLQYLNLTENQFHGPLSTNISKLSNLVQLRFASNKLGGPIPEDIGLLSDLQLIELFNSSFSGKIPSSLGQLKKLQILDLHLNALNSTIPSELGLCTNLTYLALAKNQLSGEVPLSLSNLTKLSELGLGYNLLSGLQLFFNNLNGTIPPEIENLASLATFDVNTNQLRKTKLIDKETKSSQWRDSSESLIWEREGKFTFGDIVKATQDFSGEYCIGKGGFGIVYKALLPTGQMVAVKKLRMSDTSDVPLSNSQSFENEIRVLTDVRHRNIIKLHGFCSKRGCLYLVYEYVKRGSLGKVLYGLEGKEELDWAARVKIVQGVAHATAYLHHDCSPPIVHRDISLNNILLEADFEPRLSDFGTARLLNPDTSNWTYSCWLLWLHGSRACPHNAGYR</sequence>
<organism evidence="1 2">
    <name type="scientific">Pistacia integerrima</name>
    <dbReference type="NCBI Taxonomy" id="434235"/>
    <lineage>
        <taxon>Eukaryota</taxon>
        <taxon>Viridiplantae</taxon>
        <taxon>Streptophyta</taxon>
        <taxon>Embryophyta</taxon>
        <taxon>Tracheophyta</taxon>
        <taxon>Spermatophyta</taxon>
        <taxon>Magnoliopsida</taxon>
        <taxon>eudicotyledons</taxon>
        <taxon>Gunneridae</taxon>
        <taxon>Pentapetalae</taxon>
        <taxon>rosids</taxon>
        <taxon>malvids</taxon>
        <taxon>Sapindales</taxon>
        <taxon>Anacardiaceae</taxon>
        <taxon>Pistacia</taxon>
    </lineage>
</organism>
<gene>
    <name evidence="1" type="ORF">Pint_01678</name>
</gene>
<evidence type="ECO:0000313" key="2">
    <source>
        <dbReference type="Proteomes" id="UP001163603"/>
    </source>
</evidence>
<reference evidence="2" key="1">
    <citation type="journal article" date="2023" name="G3 (Bethesda)">
        <title>Genome assembly and association tests identify interacting loci associated with vigor, precocity, and sex in interspecific pistachio rootstocks.</title>
        <authorList>
            <person name="Palmer W."/>
            <person name="Jacygrad E."/>
            <person name="Sagayaradj S."/>
            <person name="Cavanaugh K."/>
            <person name="Han R."/>
            <person name="Bertier L."/>
            <person name="Beede B."/>
            <person name="Kafkas S."/>
            <person name="Golino D."/>
            <person name="Preece J."/>
            <person name="Michelmore R."/>
        </authorList>
    </citation>
    <scope>NUCLEOTIDE SEQUENCE [LARGE SCALE GENOMIC DNA]</scope>
</reference>
<keyword evidence="2" id="KW-1185">Reference proteome</keyword>
<evidence type="ECO:0000313" key="1">
    <source>
        <dbReference type="EMBL" id="KAJ0053852.1"/>
    </source>
</evidence>
<protein>
    <submittedName>
        <fullName evidence="1">Uncharacterized protein</fullName>
    </submittedName>
</protein>
<dbReference type="Proteomes" id="UP001163603">
    <property type="component" value="Chromosome 1"/>
</dbReference>
<dbReference type="EMBL" id="CM047736">
    <property type="protein sequence ID" value="KAJ0053852.1"/>
    <property type="molecule type" value="Genomic_DNA"/>
</dbReference>
<name>A0ACC0ZP87_9ROSI</name>